<organism evidence="2 3">
    <name type="scientific">Athelia psychrophila</name>
    <dbReference type="NCBI Taxonomy" id="1759441"/>
    <lineage>
        <taxon>Eukaryota</taxon>
        <taxon>Fungi</taxon>
        <taxon>Dikarya</taxon>
        <taxon>Basidiomycota</taxon>
        <taxon>Agaricomycotina</taxon>
        <taxon>Agaricomycetes</taxon>
        <taxon>Agaricomycetidae</taxon>
        <taxon>Atheliales</taxon>
        <taxon>Atheliaceae</taxon>
        <taxon>Athelia</taxon>
    </lineage>
</organism>
<evidence type="ECO:0000313" key="3">
    <source>
        <dbReference type="Proteomes" id="UP000076532"/>
    </source>
</evidence>
<evidence type="ECO:0000256" key="1">
    <source>
        <dbReference type="SAM" id="MobiDB-lite"/>
    </source>
</evidence>
<dbReference type="AlphaFoldDB" id="A0A166TB13"/>
<feature type="compositionally biased region" description="Pro residues" evidence="1">
    <location>
        <begin position="278"/>
        <end position="287"/>
    </location>
</feature>
<dbReference type="Proteomes" id="UP000076532">
    <property type="component" value="Unassembled WGS sequence"/>
</dbReference>
<evidence type="ECO:0000313" key="2">
    <source>
        <dbReference type="EMBL" id="KZP30424.1"/>
    </source>
</evidence>
<feature type="region of interest" description="Disordered" evidence="1">
    <location>
        <begin position="221"/>
        <end position="287"/>
    </location>
</feature>
<dbReference type="EMBL" id="KV417494">
    <property type="protein sequence ID" value="KZP30424.1"/>
    <property type="molecule type" value="Genomic_DNA"/>
</dbReference>
<sequence length="287" mass="30051">MTTDHPPSAQAQDVPPWSKQRVNLDSLVSDNGTPNVLGDCDPDLFDTLLDFKTESDECPAREAGAARAEAGGPPRRARALREVGALVPQALAEPEGALAPGAQARVAAEARVPAARGAVRVLDLAAARPALVVAAPVDEGAAQVLGALLVGRRRLPRHAAVPAARPARAQAPVAHGYRHEQHGGAAAIALHGGGDAPARELEEDVAVLRVRDGLARGARAQEQAAARVAAPLPPPAARPRPAPHLQRRQLRRLQADARGHDRGIGRPLRVRARLHLRPGPPPSPRSP</sequence>
<name>A0A166TB13_9AGAM</name>
<feature type="compositionally biased region" description="Pro residues" evidence="1">
    <location>
        <begin position="231"/>
        <end position="242"/>
    </location>
</feature>
<feature type="compositionally biased region" description="Basic and acidic residues" evidence="1">
    <location>
        <begin position="253"/>
        <end position="264"/>
    </location>
</feature>
<protein>
    <submittedName>
        <fullName evidence="2">Uncharacterized protein</fullName>
    </submittedName>
</protein>
<keyword evidence="3" id="KW-1185">Reference proteome</keyword>
<reference evidence="2 3" key="1">
    <citation type="journal article" date="2016" name="Mol. Biol. Evol.">
        <title>Comparative Genomics of Early-Diverging Mushroom-Forming Fungi Provides Insights into the Origins of Lignocellulose Decay Capabilities.</title>
        <authorList>
            <person name="Nagy L.G."/>
            <person name="Riley R."/>
            <person name="Tritt A."/>
            <person name="Adam C."/>
            <person name="Daum C."/>
            <person name="Floudas D."/>
            <person name="Sun H."/>
            <person name="Yadav J.S."/>
            <person name="Pangilinan J."/>
            <person name="Larsson K.H."/>
            <person name="Matsuura K."/>
            <person name="Barry K."/>
            <person name="Labutti K."/>
            <person name="Kuo R."/>
            <person name="Ohm R.A."/>
            <person name="Bhattacharya S.S."/>
            <person name="Shirouzu T."/>
            <person name="Yoshinaga Y."/>
            <person name="Martin F.M."/>
            <person name="Grigoriev I.V."/>
            <person name="Hibbett D.S."/>
        </authorList>
    </citation>
    <scope>NUCLEOTIDE SEQUENCE [LARGE SCALE GENOMIC DNA]</scope>
    <source>
        <strain evidence="2 3">CBS 109695</strain>
    </source>
</reference>
<gene>
    <name evidence="2" type="ORF">FIBSPDRAFT_1038381</name>
</gene>
<feature type="compositionally biased region" description="Low complexity" evidence="1">
    <location>
        <begin position="221"/>
        <end position="230"/>
    </location>
</feature>
<proteinExistence type="predicted"/>
<accession>A0A166TB13</accession>